<feature type="chain" id="PRO_5029558364" evidence="1">
    <location>
        <begin position="22"/>
        <end position="411"/>
    </location>
</feature>
<evidence type="ECO:0000256" key="1">
    <source>
        <dbReference type="SAM" id="SignalP"/>
    </source>
</evidence>
<accession>A0A7M7PY47</accession>
<protein>
    <submittedName>
        <fullName evidence="2">Uncharacterized protein</fullName>
    </submittedName>
</protein>
<evidence type="ECO:0000313" key="3">
    <source>
        <dbReference type="Proteomes" id="UP000002358"/>
    </source>
</evidence>
<dbReference type="InParanoid" id="A0A7M7PY47"/>
<proteinExistence type="predicted"/>
<dbReference type="AlphaFoldDB" id="A0A7M7PY47"/>
<dbReference type="OrthoDB" id="7311776at2759"/>
<dbReference type="EnsemblMetazoa" id="XM_031921420">
    <property type="protein sequence ID" value="XP_031777280"/>
    <property type="gene ID" value="LOC116415870"/>
</dbReference>
<feature type="signal peptide" evidence="1">
    <location>
        <begin position="1"/>
        <end position="21"/>
    </location>
</feature>
<reference evidence="2" key="1">
    <citation type="submission" date="2021-01" db="UniProtKB">
        <authorList>
            <consortium name="EnsemblMetazoa"/>
        </authorList>
    </citation>
    <scope>IDENTIFICATION</scope>
</reference>
<dbReference type="RefSeq" id="XP_031777280.1">
    <property type="nucleotide sequence ID" value="XM_031921420.2"/>
</dbReference>
<keyword evidence="3" id="KW-1185">Reference proteome</keyword>
<dbReference type="Proteomes" id="UP000002358">
    <property type="component" value="Chromosome 1"/>
</dbReference>
<organism evidence="2 3">
    <name type="scientific">Nasonia vitripennis</name>
    <name type="common">Parasitic wasp</name>
    <dbReference type="NCBI Taxonomy" id="7425"/>
    <lineage>
        <taxon>Eukaryota</taxon>
        <taxon>Metazoa</taxon>
        <taxon>Ecdysozoa</taxon>
        <taxon>Arthropoda</taxon>
        <taxon>Hexapoda</taxon>
        <taxon>Insecta</taxon>
        <taxon>Pterygota</taxon>
        <taxon>Neoptera</taxon>
        <taxon>Endopterygota</taxon>
        <taxon>Hymenoptera</taxon>
        <taxon>Apocrita</taxon>
        <taxon>Proctotrupomorpha</taxon>
        <taxon>Chalcidoidea</taxon>
        <taxon>Pteromalidae</taxon>
        <taxon>Pteromalinae</taxon>
        <taxon>Nasonia</taxon>
    </lineage>
</organism>
<dbReference type="Pfam" id="PF24664">
    <property type="entry name" value="Monjiviricetes_fusion"/>
    <property type="match status" value="1"/>
</dbReference>
<dbReference type="KEGG" id="nvi:116415870"/>
<name>A0A7M7PY47_NASVI</name>
<evidence type="ECO:0000313" key="2">
    <source>
        <dbReference type="EnsemblMetazoa" id="XP_031777280"/>
    </source>
</evidence>
<dbReference type="GeneID" id="116415870"/>
<keyword evidence="1" id="KW-0732">Signal</keyword>
<sequence length="411" mass="46118">MINIWILWLTAISQLFIEDAAIIAYDCSQQVSNLTTFSLINVGECDIEMPAVNTTRVFVKLLQLNEFTNTHVRFCKVEIKRTARTCGAFSHSSDVFRGEVKFLDEITGEECKTMHRHRTHKFRDEMITNLKINATTMHPMTFAGKIDHAGNCEQAGTYMDPYGVYDKVVISGYLKITLKEYEASVNLNTNEIVLRSGTRCTLTQDQCIKDGYAFWDPVPPTTCEFNKYAELYAGEVNKVTGEGNAQRPVYIMESSQVTFAFTAVGTVNVCGYDLVRTQHPKLLFLEGLQTEYFRTVKDPSVNNLDIFAYVNSRVIANALSIAAAAPDLFAYQITKKSGYIGLVAGELVHLKKCVQVEVHRREESTCYQELPVMKTLLYYAIHRLPGGLTSGLFAPYAVSHTTLLRPSGVLS</sequence>